<reference evidence="4 5" key="1">
    <citation type="submission" date="2019-03" db="EMBL/GenBank/DDBJ databases">
        <title>Roseomonas sp. a novel Roseomonas species isolated from Sea whip Gorgonian.</title>
        <authorList>
            <person name="Li F."/>
            <person name="Pan X."/>
            <person name="Huang S."/>
            <person name="Li Z."/>
            <person name="Meng B."/>
        </authorList>
    </citation>
    <scope>NUCLEOTIDE SEQUENCE [LARGE SCALE GENOMIC DNA]</scope>
    <source>
        <strain evidence="4 5">M0104</strain>
    </source>
</reference>
<dbReference type="InterPro" id="IPR000182">
    <property type="entry name" value="GNAT_dom"/>
</dbReference>
<dbReference type="PROSITE" id="PS50995">
    <property type="entry name" value="HTH_MARR_2"/>
    <property type="match status" value="1"/>
</dbReference>
<evidence type="ECO:0000313" key="5">
    <source>
        <dbReference type="Proteomes" id="UP000460715"/>
    </source>
</evidence>
<feature type="domain" description="HTH marR-type" evidence="2">
    <location>
        <begin position="6"/>
        <end position="141"/>
    </location>
</feature>
<dbReference type="InterPro" id="IPR036390">
    <property type="entry name" value="WH_DNA-bd_sf"/>
</dbReference>
<dbReference type="GO" id="GO:0003700">
    <property type="term" value="F:DNA-binding transcription factor activity"/>
    <property type="evidence" value="ECO:0007669"/>
    <property type="project" value="InterPro"/>
</dbReference>
<dbReference type="CDD" id="cd04301">
    <property type="entry name" value="NAT_SF"/>
    <property type="match status" value="1"/>
</dbReference>
<dbReference type="InterPro" id="IPR000835">
    <property type="entry name" value="HTH_MarR-typ"/>
</dbReference>
<dbReference type="Pfam" id="PF13508">
    <property type="entry name" value="Acetyltransf_7"/>
    <property type="match status" value="1"/>
</dbReference>
<dbReference type="Gene3D" id="3.40.630.30">
    <property type="match status" value="1"/>
</dbReference>
<dbReference type="Gene3D" id="1.10.10.10">
    <property type="entry name" value="Winged helix-like DNA-binding domain superfamily/Winged helix DNA-binding domain"/>
    <property type="match status" value="1"/>
</dbReference>
<dbReference type="OrthoDB" id="273614at2"/>
<evidence type="ECO:0000313" key="4">
    <source>
        <dbReference type="EMBL" id="MXP61995.1"/>
    </source>
</evidence>
<dbReference type="RefSeq" id="WP_160935104.1">
    <property type="nucleotide sequence ID" value="NZ_SNVJ01000001.1"/>
</dbReference>
<dbReference type="PROSITE" id="PS51186">
    <property type="entry name" value="GNAT"/>
    <property type="match status" value="1"/>
</dbReference>
<comment type="caution">
    <text evidence="4">The sequence shown here is derived from an EMBL/GenBank/DDBJ whole genome shotgun (WGS) entry which is preliminary data.</text>
</comment>
<name>A0A845B5S8_9PROT</name>
<accession>A0A845B5S8</accession>
<dbReference type="EMBL" id="SNVJ01000001">
    <property type="protein sequence ID" value="MXP61995.1"/>
    <property type="molecule type" value="Genomic_DNA"/>
</dbReference>
<dbReference type="SUPFAM" id="SSF46785">
    <property type="entry name" value="Winged helix' DNA-binding domain"/>
    <property type="match status" value="1"/>
</dbReference>
<evidence type="ECO:0000259" key="2">
    <source>
        <dbReference type="PROSITE" id="PS50995"/>
    </source>
</evidence>
<dbReference type="InterPro" id="IPR036388">
    <property type="entry name" value="WH-like_DNA-bd_sf"/>
</dbReference>
<proteinExistence type="predicted"/>
<dbReference type="InterPro" id="IPR050769">
    <property type="entry name" value="NAT_camello-type"/>
</dbReference>
<dbReference type="Proteomes" id="UP000460715">
    <property type="component" value="Unassembled WGS sequence"/>
</dbReference>
<gene>
    <name evidence="4" type="ORF">E0493_01345</name>
</gene>
<keyword evidence="5" id="KW-1185">Reference proteome</keyword>
<feature type="domain" description="N-acetyltransferase" evidence="3">
    <location>
        <begin position="155"/>
        <end position="311"/>
    </location>
</feature>
<dbReference type="GO" id="GO:0008080">
    <property type="term" value="F:N-acetyltransferase activity"/>
    <property type="evidence" value="ECO:0007669"/>
    <property type="project" value="InterPro"/>
</dbReference>
<dbReference type="SMART" id="SM00347">
    <property type="entry name" value="HTH_MARR"/>
    <property type="match status" value="1"/>
</dbReference>
<dbReference type="PANTHER" id="PTHR13947:SF37">
    <property type="entry name" value="LD18367P"/>
    <property type="match status" value="1"/>
</dbReference>
<protein>
    <submittedName>
        <fullName evidence="4">GNAT family N-acetyltransferase</fullName>
    </submittedName>
</protein>
<dbReference type="PANTHER" id="PTHR13947">
    <property type="entry name" value="GNAT FAMILY N-ACETYLTRANSFERASE"/>
    <property type="match status" value="1"/>
</dbReference>
<evidence type="ECO:0000259" key="3">
    <source>
        <dbReference type="PROSITE" id="PS51186"/>
    </source>
</evidence>
<dbReference type="SUPFAM" id="SSF55729">
    <property type="entry name" value="Acyl-CoA N-acyltransferases (Nat)"/>
    <property type="match status" value="1"/>
</dbReference>
<sequence>MPNPADGGAVAAVRRFSRFYTRRLGLLREGLLGGPLPLTEARIIYELGERGITTATLLGAELELDSGYLSRVLRGLEERGLIAKTPSPQDGRQLLLSLTPAGRVTFAELDGRSREAVGAMLRAMPERDQERLTEALAVVERLLGGQAPEGVAAPFLLRPPRPGDYGWVVHRHGALYAREYGLDESFEALVAEIVAQFIRTFDPQRERCWIAERQGVVVGSAFLVRESDTGGKLRLVYVEPEARGLGIGRALVRECIHTARALGYARLTLWTNDVLVAARSIYAAEGFRLVSEESYHGFGRDLVGEQWALEL</sequence>
<dbReference type="InterPro" id="IPR016181">
    <property type="entry name" value="Acyl_CoA_acyltransferase"/>
</dbReference>
<dbReference type="AlphaFoldDB" id="A0A845B5S8"/>
<organism evidence="4 5">
    <name type="scientific">Teichococcus coralli</name>
    <dbReference type="NCBI Taxonomy" id="2545983"/>
    <lineage>
        <taxon>Bacteria</taxon>
        <taxon>Pseudomonadati</taxon>
        <taxon>Pseudomonadota</taxon>
        <taxon>Alphaproteobacteria</taxon>
        <taxon>Acetobacterales</taxon>
        <taxon>Roseomonadaceae</taxon>
        <taxon>Roseomonas</taxon>
    </lineage>
</organism>
<keyword evidence="1 4" id="KW-0808">Transferase</keyword>
<evidence type="ECO:0000256" key="1">
    <source>
        <dbReference type="ARBA" id="ARBA00022679"/>
    </source>
</evidence>
<dbReference type="Pfam" id="PF01047">
    <property type="entry name" value="MarR"/>
    <property type="match status" value="1"/>
</dbReference>